<sequence length="777" mass="87130">MICNTEHQQHVNMFLREVQHANNNELKQKVILFETEIIQYNDLLQCLLNALQINDLQLSACIHLRKYVNRTGNIIPQLCTESLKLSFEGGCNASFARSLLADCYKKGNIQVKNFIVRTIKQALENQFSINIIETARFVIEEDTSTTEGGCSDFFPIIIKIFQNTHDNEIIQSILQFLLVGSSTHPDFFSDYGNQLVIPLLQLSYSLNTNIKQNYALLLSSFLTAEPDHLSQHIDELIKCCSLFLKDSSEEVCSAANSLLASLSHAFKSQLQSYLTSFTTIILNRIDSLVNIYDNVIEDEPPLLHTLASTLDEISAEYHDEFIALVVNISKSLSWPTILYVVGSIVKGWLQKELFCDVFGWVVQKIFIELKTGQPSSLSLWALQEMYIFLPVMLSSNNYEELIIYLLKGNVQTYSILLVETMIDDSKNGIVLQYINQILNWVINNLSIDNSGEISVLLVETITALIDRSPDLFYGNKQLFIVITRTFLNLIHRNKVISDRVIQNLSYIIPKFGSMALTGSELQLVTVVIDMIHSDDTRDQAAALQLLTSLIETTGQPVELIRTMQNVAGVVLCGLRSVDEEVVDQAFTLLGDILQKDPMTLATSYQPVVEQVLTKMQTGNLSIRLWAVGILIKSSPNGIENLFAPFVNVLIRLIEIATSASTKSKPFLKRNLCVCLGRIALRKPELIIPHITLICDELIDSLLEVGDNEARVVAVEGFGRIIANQPLSCKSALLSVVNVLLAERQITPSMTSFCNSVLQVLKNTYNGDAYLMIWNSVV</sequence>
<dbReference type="SUPFAM" id="SSF48371">
    <property type="entry name" value="ARM repeat"/>
    <property type="match status" value="1"/>
</dbReference>
<dbReference type="VEuPathDB" id="AmoebaDB:EDI_053990"/>
<dbReference type="OMA" id="VIEMIHS"/>
<organism evidence="2">
    <name type="scientific">Entamoeba dispar (strain ATCC PRA-260 / SAW760)</name>
    <dbReference type="NCBI Taxonomy" id="370354"/>
    <lineage>
        <taxon>Eukaryota</taxon>
        <taxon>Amoebozoa</taxon>
        <taxon>Evosea</taxon>
        <taxon>Archamoebae</taxon>
        <taxon>Mastigamoebida</taxon>
        <taxon>Entamoebidae</taxon>
        <taxon>Entamoeba</taxon>
    </lineage>
</organism>
<dbReference type="InterPro" id="IPR011989">
    <property type="entry name" value="ARM-like"/>
</dbReference>
<protein>
    <recommendedName>
        <fullName evidence="3">HEAT repeat domain containing protein</fullName>
    </recommendedName>
</protein>
<keyword evidence="2" id="KW-1185">Reference proteome</keyword>
<dbReference type="InterPro" id="IPR016024">
    <property type="entry name" value="ARM-type_fold"/>
</dbReference>
<reference evidence="2" key="1">
    <citation type="submission" date="2007-12" db="EMBL/GenBank/DDBJ databases">
        <title>Annotation of Entamoeba dispar SAW760.</title>
        <authorList>
            <person name="Lorenzi H."/>
            <person name="Inman J."/>
            <person name="Schobel S."/>
            <person name="Amedeo P."/>
            <person name="Caler E."/>
        </authorList>
    </citation>
    <scope>NUCLEOTIDE SEQUENCE [LARGE SCALE GENOMIC DNA]</scope>
    <source>
        <strain evidence="2">ATCC PRA-260 / SAW760</strain>
    </source>
</reference>
<dbReference type="Gene3D" id="1.25.10.10">
    <property type="entry name" value="Leucine-rich Repeat Variant"/>
    <property type="match status" value="2"/>
</dbReference>
<dbReference type="OrthoDB" id="951172at2759"/>
<dbReference type="AlphaFoldDB" id="B0E8V8"/>
<dbReference type="EMBL" id="DS548217">
    <property type="protein sequence ID" value="EDR29046.1"/>
    <property type="molecule type" value="Genomic_DNA"/>
</dbReference>
<gene>
    <name evidence="1" type="ORF">EDI_053990</name>
</gene>
<proteinExistence type="predicted"/>
<evidence type="ECO:0008006" key="3">
    <source>
        <dbReference type="Google" id="ProtNLM"/>
    </source>
</evidence>
<dbReference type="RefSeq" id="XP_001734792.1">
    <property type="nucleotide sequence ID" value="XM_001734740.1"/>
</dbReference>
<evidence type="ECO:0000313" key="1">
    <source>
        <dbReference type="EMBL" id="EDR29046.1"/>
    </source>
</evidence>
<dbReference type="GeneID" id="5879715"/>
<dbReference type="eggNOG" id="ENOG502RFXG">
    <property type="taxonomic scope" value="Eukaryota"/>
</dbReference>
<name>B0E8V8_ENTDS</name>
<evidence type="ECO:0000313" key="2">
    <source>
        <dbReference type="Proteomes" id="UP000008076"/>
    </source>
</evidence>
<dbReference type="Proteomes" id="UP000008076">
    <property type="component" value="Unassembled WGS sequence"/>
</dbReference>
<dbReference type="KEGG" id="edi:EDI_053990"/>
<accession>B0E8V8</accession>